<dbReference type="STRING" id="70448.A0A096PAI1"/>
<dbReference type="InterPro" id="IPR025607">
    <property type="entry name" value="Ribosomal_uL18_C_euk"/>
</dbReference>
<dbReference type="GO" id="GO:0006412">
    <property type="term" value="P:translation"/>
    <property type="evidence" value="ECO:0007669"/>
    <property type="project" value="InterPro"/>
</dbReference>
<keyword evidence="5 8" id="KW-0689">Ribosomal protein</keyword>
<feature type="domain" description="Large ribosomal subunit protein uL18 C-terminal eukaryotes" evidence="7">
    <location>
        <begin position="243"/>
        <end position="298"/>
    </location>
</feature>
<dbReference type="PANTHER" id="PTHR23410:SF12">
    <property type="entry name" value="LARGE RIBOSOMAL SUBUNIT PROTEIN UL18"/>
    <property type="match status" value="1"/>
</dbReference>
<evidence type="ECO:0000313" key="8">
    <source>
        <dbReference type="EMBL" id="CEG01741.1"/>
    </source>
</evidence>
<evidence type="ECO:0000256" key="1">
    <source>
        <dbReference type="ARBA" id="ARBA00004496"/>
    </source>
</evidence>
<dbReference type="HAMAP" id="MF_01337_A">
    <property type="entry name" value="Ribosomal_uL18_A"/>
    <property type="match status" value="1"/>
</dbReference>
<dbReference type="GO" id="GO:0003735">
    <property type="term" value="F:structural constituent of ribosome"/>
    <property type="evidence" value="ECO:0007669"/>
    <property type="project" value="InterPro"/>
</dbReference>
<dbReference type="InterPro" id="IPR005485">
    <property type="entry name" value="Rbsml_uL18_euk_arch"/>
</dbReference>
<keyword evidence="10" id="KW-1185">Reference proteome</keyword>
<dbReference type="PANTHER" id="PTHR23410">
    <property type="entry name" value="RIBOSOMAL PROTEIN L5-RELATED"/>
    <property type="match status" value="1"/>
</dbReference>
<evidence type="ECO:0000313" key="9">
    <source>
        <dbReference type="EMBL" id="OUS49178.1"/>
    </source>
</evidence>
<accession>A0A454XLS4</accession>
<keyword evidence="4" id="KW-0963">Cytoplasm</keyword>
<evidence type="ECO:0000256" key="3">
    <source>
        <dbReference type="ARBA" id="ARBA00011113"/>
    </source>
</evidence>
<dbReference type="EMBL" id="KZ155771">
    <property type="protein sequence ID" value="OUS49178.1"/>
    <property type="molecule type" value="Genomic_DNA"/>
</dbReference>
<dbReference type="GO" id="GO:0009965">
    <property type="term" value="P:leaf morphogenesis"/>
    <property type="evidence" value="ECO:0007669"/>
    <property type="project" value="UniProtKB-ARBA"/>
</dbReference>
<dbReference type="AlphaFoldDB" id="A0A096PAI1"/>
<dbReference type="FunCoup" id="A0A096PAI1">
    <property type="interactions" value="1658"/>
</dbReference>
<comment type="subunit">
    <text evidence="3">Component of the large ribosomal subunit (LSU).</text>
</comment>
<dbReference type="Pfam" id="PF14204">
    <property type="entry name" value="Ribosomal_L18_c"/>
    <property type="match status" value="1"/>
</dbReference>
<dbReference type="OrthoDB" id="1618453at2759"/>
<proteinExistence type="inferred from homology"/>
<protein>
    <submittedName>
        <fullName evidence="8">Ribosomal protein L18/L5</fullName>
    </submittedName>
    <submittedName>
        <fullName evidence="9">Ribosomal protein L5A component of cytosolic 80S ribosome and 60S large subunit</fullName>
    </submittedName>
</protein>
<dbReference type="GO" id="GO:0000027">
    <property type="term" value="P:ribosomal large subunit assembly"/>
    <property type="evidence" value="ECO:0007669"/>
    <property type="project" value="TreeGrafter"/>
</dbReference>
<dbReference type="Proteomes" id="UP000195557">
    <property type="component" value="Unassembled WGS sequence"/>
</dbReference>
<gene>
    <name evidence="9" type="ORF">BE221DRAFT_188417</name>
    <name evidence="8" type="ORF">OT_ostta15g01160</name>
</gene>
<dbReference type="InterPro" id="IPR057268">
    <property type="entry name" value="Ribosomal_L18"/>
</dbReference>
<evidence type="ECO:0000256" key="2">
    <source>
        <dbReference type="ARBA" id="ARBA00007116"/>
    </source>
</evidence>
<dbReference type="FunFam" id="3.30.420.100:FF:000002">
    <property type="entry name" value="60S ribosomal protein L5"/>
    <property type="match status" value="1"/>
</dbReference>
<dbReference type="SUPFAM" id="SSF53137">
    <property type="entry name" value="Translational machinery components"/>
    <property type="match status" value="1"/>
</dbReference>
<comment type="subcellular location">
    <subcellularLocation>
        <location evidence="1">Cytoplasm</location>
    </subcellularLocation>
</comment>
<dbReference type="EMBL" id="CAID01000015">
    <property type="protein sequence ID" value="CEG01741.1"/>
    <property type="molecule type" value="Genomic_DNA"/>
</dbReference>
<dbReference type="GO" id="GO:0022625">
    <property type="term" value="C:cytosolic large ribosomal subunit"/>
    <property type="evidence" value="ECO:0007669"/>
    <property type="project" value="TreeGrafter"/>
</dbReference>
<accession>A0A1Y5IHW6</accession>
<dbReference type="Proteomes" id="UP000009170">
    <property type="component" value="Unassembled WGS sequence"/>
</dbReference>
<dbReference type="Pfam" id="PF17144">
    <property type="entry name" value="Ribosomal_L5e"/>
    <property type="match status" value="1"/>
</dbReference>
<reference evidence="9" key="3">
    <citation type="submission" date="2017-04" db="EMBL/GenBank/DDBJ databases">
        <title>Population genomics of picophytoplankton unveils novel chromosome hypervariability.</title>
        <authorList>
            <consortium name="DOE Joint Genome Institute"/>
            <person name="Blanc-Mathieu R."/>
            <person name="Krasovec M."/>
            <person name="Hebrard M."/>
            <person name="Yau S."/>
            <person name="Desgranges E."/>
            <person name="Martin J."/>
            <person name="Schackwitz W."/>
            <person name="Kuo A."/>
            <person name="Salin G."/>
            <person name="Donnadieu C."/>
            <person name="Desdevises Y."/>
            <person name="Sanchez-Ferandin S."/>
            <person name="Moreau H."/>
            <person name="Rivals E."/>
            <person name="Grigoriev I.V."/>
            <person name="Grimsley N."/>
            <person name="Eyre-Walker A."/>
            <person name="Piganeau G."/>
        </authorList>
    </citation>
    <scope>NUCLEOTIDE SEQUENCE [LARGE SCALE GENOMIC DNA]</scope>
    <source>
        <strain evidence="9">RCC 1115</strain>
    </source>
</reference>
<dbReference type="CDD" id="cd00432">
    <property type="entry name" value="Ribosomal_L18_L5e"/>
    <property type="match status" value="1"/>
</dbReference>
<evidence type="ECO:0000256" key="5">
    <source>
        <dbReference type="ARBA" id="ARBA00022980"/>
    </source>
</evidence>
<evidence type="ECO:0000256" key="6">
    <source>
        <dbReference type="ARBA" id="ARBA00023274"/>
    </source>
</evidence>
<dbReference type="InParanoid" id="A0A096PAI1"/>
<keyword evidence="6" id="KW-0687">Ribonucleoprotein</keyword>
<evidence type="ECO:0000256" key="4">
    <source>
        <dbReference type="ARBA" id="ARBA00022490"/>
    </source>
</evidence>
<reference evidence="8" key="2">
    <citation type="journal article" date="2014" name="BMC Genomics">
        <title>An improved genome of the model marine alga Ostreococcus tauri unfolds by assessing Illumina de novo assemblies.</title>
        <authorList>
            <person name="Blanc-Mathieu R."/>
            <person name="Verhelst B."/>
            <person name="Derelle E."/>
            <person name="Rombauts S."/>
            <person name="Bouget F.Y."/>
            <person name="Carre I."/>
            <person name="Chateau A."/>
            <person name="Eyre-Walker A."/>
            <person name="Grimsley N."/>
            <person name="Moreau H."/>
            <person name="Piegu B."/>
            <person name="Rivals E."/>
            <person name="Schackwitz W."/>
            <person name="Van de Peer Y."/>
            <person name="Piganeau G."/>
        </authorList>
    </citation>
    <scope>NUCLEOTIDE SEQUENCE</scope>
    <source>
        <strain evidence="8">RCC4221</strain>
    </source>
</reference>
<reference evidence="8 10" key="1">
    <citation type="journal article" date="2006" name="Proc. Natl. Acad. Sci. U.S.A.">
        <title>Genome analysis of the smallest free-living eukaryote Ostreococcus tauri unveils many unique features.</title>
        <authorList>
            <person name="Derelle E."/>
            <person name="Ferraz C."/>
            <person name="Rombauts S."/>
            <person name="Rouze P."/>
            <person name="Worden A.Z."/>
            <person name="Robbens S."/>
            <person name="Partensky F."/>
            <person name="Degroeve S."/>
            <person name="Echeynie S."/>
            <person name="Cooke R."/>
            <person name="Saeys Y."/>
            <person name="Wuyts J."/>
            <person name="Jabbari K."/>
            <person name="Bowler C."/>
            <person name="Panaud O."/>
            <person name="Piegu B."/>
            <person name="Ball S.G."/>
            <person name="Ral J.-P."/>
            <person name="Bouget F.-Y."/>
            <person name="Piganeau G."/>
            <person name="De Baets B."/>
            <person name="Picard A."/>
            <person name="Delseny M."/>
            <person name="Demaille J."/>
            <person name="Van de Peer Y."/>
            <person name="Moreau H."/>
        </authorList>
    </citation>
    <scope>NUCLEOTIDE SEQUENCE [LARGE SCALE GENOMIC DNA]</scope>
    <source>
        <strain evidence="8 10">OTTH0595</strain>
    </source>
</reference>
<name>A0A096PAI1_OSTTA</name>
<accession>A0A096PAI1</accession>
<comment type="similarity">
    <text evidence="2">Belongs to the universal ribosomal protein uL18 family.</text>
</comment>
<evidence type="ECO:0000259" key="7">
    <source>
        <dbReference type="Pfam" id="PF14204"/>
    </source>
</evidence>
<dbReference type="GO" id="GO:0009955">
    <property type="term" value="P:adaxial/abaxial pattern specification"/>
    <property type="evidence" value="ECO:0007669"/>
    <property type="project" value="UniProtKB-ARBA"/>
</dbReference>
<organism evidence="8 10">
    <name type="scientific">Ostreococcus tauri</name>
    <name type="common">Marine green alga</name>
    <dbReference type="NCBI Taxonomy" id="70448"/>
    <lineage>
        <taxon>Eukaryota</taxon>
        <taxon>Viridiplantae</taxon>
        <taxon>Chlorophyta</taxon>
        <taxon>Mamiellophyceae</taxon>
        <taxon>Mamiellales</taxon>
        <taxon>Bathycoccaceae</taxon>
        <taxon>Ostreococcus</taxon>
    </lineage>
</organism>
<sequence length="300" mass="34262">MGKRRQKRKSQSVAKTTAYQSRYQVKFARRRLGKTDYQARQRLITQDKNKYNSPKYRFVVRFTNRDVVCQVVYATLSGDVTICAAYSHELPKYGMKAGLTNYAATYATGLLCARRLLTKYGLADAYEGKTEDLGEDYHVEQGDEEARPFKCFLDTGLVRTSTGARVFAALKGAVDGGLDIPHNEKRFAGYDLQDKSHDPDTLERYIKGGVVAEYAEEMQEEEPEKFEQHFAKYLAEDFDPTELEDAMEEVFEAIREDPTHEKKERVKPADAGRKFKLPKMTYEEKKANLKAKLEALRAAA</sequence>
<dbReference type="Gene3D" id="3.30.420.100">
    <property type="match status" value="1"/>
</dbReference>
<dbReference type="PRINTS" id="PR00058">
    <property type="entry name" value="RIBOSOMALL5"/>
</dbReference>
<dbReference type="GO" id="GO:0008097">
    <property type="term" value="F:5S rRNA binding"/>
    <property type="evidence" value="ECO:0007669"/>
    <property type="project" value="InterPro"/>
</dbReference>
<evidence type="ECO:0000313" key="10">
    <source>
        <dbReference type="Proteomes" id="UP000009170"/>
    </source>
</evidence>